<dbReference type="InterPro" id="IPR039422">
    <property type="entry name" value="MarR/SlyA-like"/>
</dbReference>
<evidence type="ECO:0000313" key="3">
    <source>
        <dbReference type="Proteomes" id="UP000318297"/>
    </source>
</evidence>
<dbReference type="SUPFAM" id="SSF46785">
    <property type="entry name" value="Winged helix' DNA-binding domain"/>
    <property type="match status" value="1"/>
</dbReference>
<dbReference type="SMART" id="SM00347">
    <property type="entry name" value="HTH_MARR"/>
    <property type="match status" value="1"/>
</dbReference>
<comment type="caution">
    <text evidence="2">The sequence shown here is derived from an EMBL/GenBank/DDBJ whole genome shotgun (WGS) entry which is preliminary data.</text>
</comment>
<dbReference type="PANTHER" id="PTHR33164">
    <property type="entry name" value="TRANSCRIPTIONAL REGULATOR, MARR FAMILY"/>
    <property type="match status" value="1"/>
</dbReference>
<proteinExistence type="predicted"/>
<feature type="domain" description="HTH marR-type" evidence="1">
    <location>
        <begin position="22"/>
        <end position="154"/>
    </location>
</feature>
<keyword evidence="3" id="KW-1185">Reference proteome</keyword>
<dbReference type="Pfam" id="PF12802">
    <property type="entry name" value="MarR_2"/>
    <property type="match status" value="1"/>
</dbReference>
<reference evidence="2 3" key="1">
    <citation type="submission" date="2019-06" db="EMBL/GenBank/DDBJ databases">
        <title>Sequencing the genomes of 1000 actinobacteria strains.</title>
        <authorList>
            <person name="Klenk H.-P."/>
        </authorList>
    </citation>
    <scope>NUCLEOTIDE SEQUENCE [LARGE SCALE GENOMIC DNA]</scope>
    <source>
        <strain evidence="2 3">DSM 19560</strain>
    </source>
</reference>
<dbReference type="AlphaFoldDB" id="A0A561E380"/>
<dbReference type="GO" id="GO:0003677">
    <property type="term" value="F:DNA binding"/>
    <property type="evidence" value="ECO:0007669"/>
    <property type="project" value="UniProtKB-KW"/>
</dbReference>
<dbReference type="InterPro" id="IPR036388">
    <property type="entry name" value="WH-like_DNA-bd_sf"/>
</dbReference>
<dbReference type="PROSITE" id="PS50995">
    <property type="entry name" value="HTH_MARR_2"/>
    <property type="match status" value="1"/>
</dbReference>
<accession>A0A561E380</accession>
<dbReference type="GO" id="GO:0003700">
    <property type="term" value="F:DNA-binding transcription factor activity"/>
    <property type="evidence" value="ECO:0007669"/>
    <property type="project" value="InterPro"/>
</dbReference>
<gene>
    <name evidence="2" type="ORF">BKA23_2399</name>
</gene>
<dbReference type="OrthoDB" id="9155413at2"/>
<organism evidence="2 3">
    <name type="scientific">Rudaeicoccus suwonensis</name>
    <dbReference type="NCBI Taxonomy" id="657409"/>
    <lineage>
        <taxon>Bacteria</taxon>
        <taxon>Bacillati</taxon>
        <taxon>Actinomycetota</taxon>
        <taxon>Actinomycetes</taxon>
        <taxon>Micrococcales</taxon>
        <taxon>Dermacoccaceae</taxon>
        <taxon>Rudaeicoccus</taxon>
    </lineage>
</organism>
<name>A0A561E380_9MICO</name>
<evidence type="ECO:0000313" key="2">
    <source>
        <dbReference type="EMBL" id="TWE10051.1"/>
    </source>
</evidence>
<evidence type="ECO:0000259" key="1">
    <source>
        <dbReference type="PROSITE" id="PS50995"/>
    </source>
</evidence>
<dbReference type="PANTHER" id="PTHR33164:SF89">
    <property type="entry name" value="MARR FAMILY REGULATORY PROTEIN"/>
    <property type="match status" value="1"/>
</dbReference>
<dbReference type="EMBL" id="VIVQ01000002">
    <property type="protein sequence ID" value="TWE10051.1"/>
    <property type="molecule type" value="Genomic_DNA"/>
</dbReference>
<sequence length="161" mass="18038">MATMVTPESAAASRDEAAAHVTPRLLYTVKQLELAVRAAITQIVEPHDLTVTQYTALSVLARPRPQTVSDLARHSFVRAQSMSEVIGSLEERKLVRRRRYPQDRKRIYIELTAKGAKLLASLEDDMNGLEDAVFGGLTSSQRRRMSQWLGDARSKAEHLHT</sequence>
<dbReference type="Gene3D" id="1.10.10.10">
    <property type="entry name" value="Winged helix-like DNA-binding domain superfamily/Winged helix DNA-binding domain"/>
    <property type="match status" value="1"/>
</dbReference>
<protein>
    <submittedName>
        <fullName evidence="2">DNA-binding MarR family transcriptional regulator</fullName>
    </submittedName>
</protein>
<dbReference type="InterPro" id="IPR036390">
    <property type="entry name" value="WH_DNA-bd_sf"/>
</dbReference>
<dbReference type="Proteomes" id="UP000318297">
    <property type="component" value="Unassembled WGS sequence"/>
</dbReference>
<keyword evidence="2" id="KW-0238">DNA-binding</keyword>
<dbReference type="InterPro" id="IPR000835">
    <property type="entry name" value="HTH_MarR-typ"/>
</dbReference>
<dbReference type="GO" id="GO:0006950">
    <property type="term" value="P:response to stress"/>
    <property type="evidence" value="ECO:0007669"/>
    <property type="project" value="TreeGrafter"/>
</dbReference>